<dbReference type="EMBL" id="FQYV01000015">
    <property type="protein sequence ID" value="SHJ37560.1"/>
    <property type="molecule type" value="Genomic_DNA"/>
</dbReference>
<dbReference type="RefSeq" id="WP_073218795.1">
    <property type="nucleotide sequence ID" value="NZ_FNNS01000018.1"/>
</dbReference>
<evidence type="ECO:0000313" key="5">
    <source>
        <dbReference type="Proteomes" id="UP000184172"/>
    </source>
</evidence>
<dbReference type="AlphaFoldDB" id="A0A1M6ISW7"/>
<dbReference type="STRING" id="797419.SAMN05216556_11835"/>
<evidence type="ECO:0000313" key="4">
    <source>
        <dbReference type="EMBL" id="SHJ37560.1"/>
    </source>
</evidence>
<evidence type="ECO:0000256" key="1">
    <source>
        <dbReference type="ARBA" id="ARBA00022729"/>
    </source>
</evidence>
<organism evidence="4 5">
    <name type="scientific">Aequorivita viscosa</name>
    <dbReference type="NCBI Taxonomy" id="797419"/>
    <lineage>
        <taxon>Bacteria</taxon>
        <taxon>Pseudomonadati</taxon>
        <taxon>Bacteroidota</taxon>
        <taxon>Flavobacteriia</taxon>
        <taxon>Flavobacteriales</taxon>
        <taxon>Flavobacteriaceae</taxon>
        <taxon>Aequorivita</taxon>
    </lineage>
</organism>
<evidence type="ECO:0000256" key="2">
    <source>
        <dbReference type="SAM" id="SignalP"/>
    </source>
</evidence>
<protein>
    <submittedName>
        <fullName evidence="4">Por secretion system C-terminal sorting domain-containing protein</fullName>
    </submittedName>
</protein>
<reference evidence="5" key="1">
    <citation type="submission" date="2016-11" db="EMBL/GenBank/DDBJ databases">
        <authorList>
            <person name="Varghese N."/>
            <person name="Submissions S."/>
        </authorList>
    </citation>
    <scope>NUCLEOTIDE SEQUENCE [LARGE SCALE GENOMIC DNA]</scope>
    <source>
        <strain evidence="5">DSM 26349</strain>
    </source>
</reference>
<dbReference type="Pfam" id="PF18962">
    <property type="entry name" value="Por_Secre_tail"/>
    <property type="match status" value="1"/>
</dbReference>
<sequence>MKKTTLLLCSFIATVGMMKAQQVQLPAAYYDTNASVLVQDAVVATENVAAERNLNVNIPFTGTYGSSNNAMRADVIYDNGPFWNIEGTPNVSLLEVNTLGMTTLGAGAAFASGYSVADDVELTEGYSIEFIDVFAYQTGSTAPTVDAVYLQVWDGDPSAGANVIWGDLTTNIIEDSFYAEANRASENTPDDTTRQINRVTAFTNGLNLAPGTYWIHYSFGGSGSSGPWAPPIAILGEATTGNAMQYVAADDIWQPLEDGGSFTPQGMPFIMYGTPTVGIKDNALSGFNFYPNPTSDVLNLKANSNIEAVSLFNLLGQKVMTVNVDATASNINLEGLAAGTYVMQVTVDGQTGTYKITKK</sequence>
<feature type="chain" id="PRO_5009918520" evidence="2">
    <location>
        <begin position="21"/>
        <end position="359"/>
    </location>
</feature>
<feature type="domain" description="Secretion system C-terminal sorting" evidence="3">
    <location>
        <begin position="290"/>
        <end position="356"/>
    </location>
</feature>
<dbReference type="NCBIfam" id="TIGR04183">
    <property type="entry name" value="Por_Secre_tail"/>
    <property type="match status" value="1"/>
</dbReference>
<dbReference type="InterPro" id="IPR026444">
    <property type="entry name" value="Secre_tail"/>
</dbReference>
<name>A0A1M6ISW7_9FLAO</name>
<feature type="signal peptide" evidence="2">
    <location>
        <begin position="1"/>
        <end position="20"/>
    </location>
</feature>
<gene>
    <name evidence="4" type="ORF">SAMN04487908_11534</name>
</gene>
<dbReference type="Proteomes" id="UP000184172">
    <property type="component" value="Unassembled WGS sequence"/>
</dbReference>
<dbReference type="OrthoDB" id="7063782at2"/>
<proteinExistence type="predicted"/>
<evidence type="ECO:0000259" key="3">
    <source>
        <dbReference type="Pfam" id="PF18962"/>
    </source>
</evidence>
<keyword evidence="1 2" id="KW-0732">Signal</keyword>
<accession>A0A1M6ISW7</accession>
<keyword evidence="5" id="KW-1185">Reference proteome</keyword>